<feature type="region of interest" description="Disordered" evidence="1">
    <location>
        <begin position="1"/>
        <end position="25"/>
    </location>
</feature>
<feature type="compositionally biased region" description="Low complexity" evidence="1">
    <location>
        <begin position="94"/>
        <end position="106"/>
    </location>
</feature>
<reference evidence="2" key="1">
    <citation type="submission" date="2023-03" db="EMBL/GenBank/DDBJ databases">
        <title>Massive genome expansion in bonnet fungi (Mycena s.s.) driven by repeated elements and novel gene families across ecological guilds.</title>
        <authorList>
            <consortium name="Lawrence Berkeley National Laboratory"/>
            <person name="Harder C.B."/>
            <person name="Miyauchi S."/>
            <person name="Viragh M."/>
            <person name="Kuo A."/>
            <person name="Thoen E."/>
            <person name="Andreopoulos B."/>
            <person name="Lu D."/>
            <person name="Skrede I."/>
            <person name="Drula E."/>
            <person name="Henrissat B."/>
            <person name="Morin E."/>
            <person name="Kohler A."/>
            <person name="Barry K."/>
            <person name="LaButti K."/>
            <person name="Morin E."/>
            <person name="Salamov A."/>
            <person name="Lipzen A."/>
            <person name="Mereny Z."/>
            <person name="Hegedus B."/>
            <person name="Baldrian P."/>
            <person name="Stursova M."/>
            <person name="Weitz H."/>
            <person name="Taylor A."/>
            <person name="Grigoriev I.V."/>
            <person name="Nagy L.G."/>
            <person name="Martin F."/>
            <person name="Kauserud H."/>
        </authorList>
    </citation>
    <scope>NUCLEOTIDE SEQUENCE</scope>
    <source>
        <strain evidence="2">9284</strain>
    </source>
</reference>
<sequence>MEGLDLDPRRFTPMRHMSKVDGDRKSNFRRCPKRLQLLAPGIRRQVAWMLFGGNRLDVWLVDTASIEESSLDPEWRSDLATRHTCQKTLPFSPQPSSESNGGSSDSQDSRQQAVVREATYRAALYIHLFPLRCLPQGPVWALKISALNAGLKAGISASNFQAIGQCDCPTAIKSETGRLEPKDRFSGYYAVGSQKHEKQSVHYKVADFDTTWNFFVSMGRARAPQCARREIGGRDSVANKDRLPDGRIKWTTKRRGILLLADYGGVQEDDSILWLTKDILPATGMLYPRVCAIGSALMLVYAVTSPN</sequence>
<name>A0AAD7BCD2_9AGAR</name>
<comment type="caution">
    <text evidence="2">The sequence shown here is derived from an EMBL/GenBank/DDBJ whole genome shotgun (WGS) entry which is preliminary data.</text>
</comment>
<accession>A0AAD7BCD2</accession>
<gene>
    <name evidence="2" type="ORF">FB45DRAFT_873091</name>
</gene>
<dbReference type="AlphaFoldDB" id="A0AAD7BCD2"/>
<feature type="region of interest" description="Disordered" evidence="1">
    <location>
        <begin position="87"/>
        <end position="112"/>
    </location>
</feature>
<proteinExistence type="predicted"/>
<evidence type="ECO:0000313" key="3">
    <source>
        <dbReference type="Proteomes" id="UP001221142"/>
    </source>
</evidence>
<dbReference type="Proteomes" id="UP001221142">
    <property type="component" value="Unassembled WGS sequence"/>
</dbReference>
<feature type="compositionally biased region" description="Basic and acidic residues" evidence="1">
    <location>
        <begin position="1"/>
        <end position="10"/>
    </location>
</feature>
<evidence type="ECO:0000256" key="1">
    <source>
        <dbReference type="SAM" id="MobiDB-lite"/>
    </source>
</evidence>
<protein>
    <submittedName>
        <fullName evidence="2">Uncharacterized protein</fullName>
    </submittedName>
</protein>
<dbReference type="EMBL" id="JARKIF010000022">
    <property type="protein sequence ID" value="KAJ7616642.1"/>
    <property type="molecule type" value="Genomic_DNA"/>
</dbReference>
<keyword evidence="3" id="KW-1185">Reference proteome</keyword>
<evidence type="ECO:0000313" key="2">
    <source>
        <dbReference type="EMBL" id="KAJ7616642.1"/>
    </source>
</evidence>
<organism evidence="2 3">
    <name type="scientific">Roridomyces roridus</name>
    <dbReference type="NCBI Taxonomy" id="1738132"/>
    <lineage>
        <taxon>Eukaryota</taxon>
        <taxon>Fungi</taxon>
        <taxon>Dikarya</taxon>
        <taxon>Basidiomycota</taxon>
        <taxon>Agaricomycotina</taxon>
        <taxon>Agaricomycetes</taxon>
        <taxon>Agaricomycetidae</taxon>
        <taxon>Agaricales</taxon>
        <taxon>Marasmiineae</taxon>
        <taxon>Mycenaceae</taxon>
        <taxon>Roridomyces</taxon>
    </lineage>
</organism>